<dbReference type="EMBL" id="JAACJS010000015">
    <property type="protein sequence ID" value="NCI51364.1"/>
    <property type="molecule type" value="Genomic_DNA"/>
</dbReference>
<dbReference type="Proteomes" id="UP000753802">
    <property type="component" value="Unassembled WGS sequence"/>
</dbReference>
<dbReference type="RefSeq" id="WP_161819648.1">
    <property type="nucleotide sequence ID" value="NZ_JAACJS010000015.1"/>
</dbReference>
<sequence>MAVFLTGNALNSAVEDLFENAEVGLILISPFIKLHERYTSVLKSKQNNPSLSIKVVFGKNEDNYEKSMQLQDLKFFMDFPNIEIRFEKRLHAKYYANESYSIITSMNLLSFSQNNNIEAGIMTKTRELGGLIGDSIDQQAYDYFDRVINQSDLLFKKVPKYEGGLLGIGQRYKESVVEVDITKAHFSKLGALPHSSAKPAYSTAKKPEGYCIRTRERIPLNIDRPLSDDAFRSWSAFKNRDYPEKYCHFSGEESHGETSFAKPILAKNWRKAQGK</sequence>
<accession>A0ABW9ZYP7</accession>
<reference evidence="1 2" key="1">
    <citation type="submission" date="2020-01" db="EMBL/GenBank/DDBJ databases">
        <title>Genome analysis.</title>
        <authorList>
            <person name="Wu S."/>
            <person name="Wang G."/>
        </authorList>
    </citation>
    <scope>NUCLEOTIDE SEQUENCE [LARGE SCALE GENOMIC DNA]</scope>
    <source>
        <strain evidence="1 2">SYL130</strain>
    </source>
</reference>
<organism evidence="1 2">
    <name type="scientific">Sediminibacterium roseum</name>
    <dbReference type="NCBI Taxonomy" id="1978412"/>
    <lineage>
        <taxon>Bacteria</taxon>
        <taxon>Pseudomonadati</taxon>
        <taxon>Bacteroidota</taxon>
        <taxon>Chitinophagia</taxon>
        <taxon>Chitinophagales</taxon>
        <taxon>Chitinophagaceae</taxon>
        <taxon>Sediminibacterium</taxon>
    </lineage>
</organism>
<comment type="caution">
    <text evidence="1">The sequence shown here is derived from an EMBL/GenBank/DDBJ whole genome shotgun (WGS) entry which is preliminary data.</text>
</comment>
<evidence type="ECO:0000313" key="2">
    <source>
        <dbReference type="Proteomes" id="UP000753802"/>
    </source>
</evidence>
<evidence type="ECO:0008006" key="3">
    <source>
        <dbReference type="Google" id="ProtNLM"/>
    </source>
</evidence>
<evidence type="ECO:0000313" key="1">
    <source>
        <dbReference type="EMBL" id="NCI51364.1"/>
    </source>
</evidence>
<proteinExistence type="predicted"/>
<protein>
    <recommendedName>
        <fullName evidence="3">Phospholipase D-like domain-containing protein</fullName>
    </recommendedName>
</protein>
<name>A0ABW9ZYP7_9BACT</name>
<keyword evidence="2" id="KW-1185">Reference proteome</keyword>
<dbReference type="Gene3D" id="3.30.870.10">
    <property type="entry name" value="Endonuclease Chain A"/>
    <property type="match status" value="1"/>
</dbReference>
<gene>
    <name evidence="1" type="ORF">GWC95_15655</name>
</gene>